<evidence type="ECO:0000259" key="8">
    <source>
        <dbReference type="PROSITE" id="PS50850"/>
    </source>
</evidence>
<evidence type="ECO:0000313" key="10">
    <source>
        <dbReference type="Proteomes" id="UP000305948"/>
    </source>
</evidence>
<feature type="transmembrane region" description="Helical" evidence="7">
    <location>
        <begin position="72"/>
        <end position="94"/>
    </location>
</feature>
<dbReference type="OrthoDB" id="419616at2759"/>
<accession>A0A5C3MSH3</accession>
<organism evidence="9 10">
    <name type="scientific">Heliocybe sulcata</name>
    <dbReference type="NCBI Taxonomy" id="5364"/>
    <lineage>
        <taxon>Eukaryota</taxon>
        <taxon>Fungi</taxon>
        <taxon>Dikarya</taxon>
        <taxon>Basidiomycota</taxon>
        <taxon>Agaricomycotina</taxon>
        <taxon>Agaricomycetes</taxon>
        <taxon>Gloeophyllales</taxon>
        <taxon>Gloeophyllaceae</taxon>
        <taxon>Heliocybe</taxon>
    </lineage>
</organism>
<dbReference type="AlphaFoldDB" id="A0A5C3MSH3"/>
<dbReference type="Gene3D" id="1.20.1250.20">
    <property type="entry name" value="MFS general substrate transporter like domains"/>
    <property type="match status" value="1"/>
</dbReference>
<dbReference type="GO" id="GO:0016020">
    <property type="term" value="C:membrane"/>
    <property type="evidence" value="ECO:0007669"/>
    <property type="project" value="UniProtKB-SubCell"/>
</dbReference>
<keyword evidence="5 7" id="KW-0472">Membrane</keyword>
<evidence type="ECO:0000256" key="2">
    <source>
        <dbReference type="ARBA" id="ARBA00022448"/>
    </source>
</evidence>
<feature type="region of interest" description="Disordered" evidence="6">
    <location>
        <begin position="1"/>
        <end position="21"/>
    </location>
</feature>
<dbReference type="PROSITE" id="PS50850">
    <property type="entry name" value="MFS"/>
    <property type="match status" value="1"/>
</dbReference>
<feature type="transmembrane region" description="Helical" evidence="7">
    <location>
        <begin position="462"/>
        <end position="485"/>
    </location>
</feature>
<evidence type="ECO:0000256" key="4">
    <source>
        <dbReference type="ARBA" id="ARBA00022989"/>
    </source>
</evidence>
<name>A0A5C3MSH3_9AGAM</name>
<keyword evidence="2" id="KW-0813">Transport</keyword>
<feature type="region of interest" description="Disordered" evidence="6">
    <location>
        <begin position="239"/>
        <end position="277"/>
    </location>
</feature>
<feature type="domain" description="Major facilitator superfamily (MFS) profile" evidence="8">
    <location>
        <begin position="33"/>
        <end position="486"/>
    </location>
</feature>
<keyword evidence="10" id="KW-1185">Reference proteome</keyword>
<feature type="compositionally biased region" description="Low complexity" evidence="6">
    <location>
        <begin position="243"/>
        <end position="254"/>
    </location>
</feature>
<feature type="transmembrane region" description="Helical" evidence="7">
    <location>
        <begin position="106"/>
        <end position="124"/>
    </location>
</feature>
<feature type="transmembrane region" description="Helical" evidence="7">
    <location>
        <begin position="163"/>
        <end position="187"/>
    </location>
</feature>
<dbReference type="PANTHER" id="PTHR23504">
    <property type="entry name" value="MAJOR FACILITATOR SUPERFAMILY DOMAIN-CONTAINING PROTEIN 10"/>
    <property type="match status" value="1"/>
</dbReference>
<evidence type="ECO:0000313" key="9">
    <source>
        <dbReference type="EMBL" id="TFK47990.1"/>
    </source>
</evidence>
<dbReference type="Pfam" id="PF07690">
    <property type="entry name" value="MFS_1"/>
    <property type="match status" value="1"/>
</dbReference>
<proteinExistence type="predicted"/>
<dbReference type="InterPro" id="IPR011701">
    <property type="entry name" value="MFS"/>
</dbReference>
<evidence type="ECO:0000256" key="6">
    <source>
        <dbReference type="SAM" id="MobiDB-lite"/>
    </source>
</evidence>
<dbReference type="GO" id="GO:0022857">
    <property type="term" value="F:transmembrane transporter activity"/>
    <property type="evidence" value="ECO:0007669"/>
    <property type="project" value="InterPro"/>
</dbReference>
<keyword evidence="4 7" id="KW-1133">Transmembrane helix</keyword>
<sequence length="495" mass="53089">MTVHPRRSSASVEPRAVEEQASKSKTTPLPWLQLSIIYWLQLSEPMTGYVLLPIINSMVLEYGLTGGDAKEIGYYAGAIMSAFYVTETLFIFFWGRLSDSIGRRPVVLIGILGSGVTMLMFGLSRTFIGLLLSRGLSGAVNGNIGVLKSMIAEITDESNQARAWSLAPVVFASGATLAPIIGGGLAHPAERFPSLFSGWQFFKTYPYFLPCLVSALFPFSAFFVAGTLLKETLPSRTKYAKPTSTTDVASSTSSDHPEPSATTPLLEQASKPKPPPLRSILTRRVQIAVLNYGTISLLSMSYSFTQPLFLSSPIGKGGLGLSPPTIGYILGASGLWNGLFQGLFFPALHRRLGTKRLFIISVCTYIPLFLLWPVMTIASVRAGYVTSAVMGLLAMQLVMYPLSRSGFSCSHIFITSAAPTRSSLGATTGLGQTVASFMRVVGPALSASLFAVSLQKNLLGGYLVYVILMILTLGTIGGASLLPAVMTRASEENEE</sequence>
<gene>
    <name evidence="9" type="ORF">OE88DRAFT_1635327</name>
</gene>
<feature type="transmembrane region" description="Helical" evidence="7">
    <location>
        <begin position="423"/>
        <end position="442"/>
    </location>
</feature>
<evidence type="ECO:0000256" key="7">
    <source>
        <dbReference type="SAM" id="Phobius"/>
    </source>
</evidence>
<evidence type="ECO:0000256" key="3">
    <source>
        <dbReference type="ARBA" id="ARBA00022692"/>
    </source>
</evidence>
<dbReference type="InterPro" id="IPR036259">
    <property type="entry name" value="MFS_trans_sf"/>
</dbReference>
<reference evidence="9 10" key="1">
    <citation type="journal article" date="2019" name="Nat. Ecol. Evol.">
        <title>Megaphylogeny resolves global patterns of mushroom evolution.</title>
        <authorList>
            <person name="Varga T."/>
            <person name="Krizsan K."/>
            <person name="Foldi C."/>
            <person name="Dima B."/>
            <person name="Sanchez-Garcia M."/>
            <person name="Sanchez-Ramirez S."/>
            <person name="Szollosi G.J."/>
            <person name="Szarkandi J.G."/>
            <person name="Papp V."/>
            <person name="Albert L."/>
            <person name="Andreopoulos W."/>
            <person name="Angelini C."/>
            <person name="Antonin V."/>
            <person name="Barry K.W."/>
            <person name="Bougher N.L."/>
            <person name="Buchanan P."/>
            <person name="Buyck B."/>
            <person name="Bense V."/>
            <person name="Catcheside P."/>
            <person name="Chovatia M."/>
            <person name="Cooper J."/>
            <person name="Damon W."/>
            <person name="Desjardin D."/>
            <person name="Finy P."/>
            <person name="Geml J."/>
            <person name="Haridas S."/>
            <person name="Hughes K."/>
            <person name="Justo A."/>
            <person name="Karasinski D."/>
            <person name="Kautmanova I."/>
            <person name="Kiss B."/>
            <person name="Kocsube S."/>
            <person name="Kotiranta H."/>
            <person name="LaButti K.M."/>
            <person name="Lechner B.E."/>
            <person name="Liimatainen K."/>
            <person name="Lipzen A."/>
            <person name="Lukacs Z."/>
            <person name="Mihaltcheva S."/>
            <person name="Morgado L.N."/>
            <person name="Niskanen T."/>
            <person name="Noordeloos M.E."/>
            <person name="Ohm R.A."/>
            <person name="Ortiz-Santana B."/>
            <person name="Ovrebo C."/>
            <person name="Racz N."/>
            <person name="Riley R."/>
            <person name="Savchenko A."/>
            <person name="Shiryaev A."/>
            <person name="Soop K."/>
            <person name="Spirin V."/>
            <person name="Szebenyi C."/>
            <person name="Tomsovsky M."/>
            <person name="Tulloss R.E."/>
            <person name="Uehling J."/>
            <person name="Grigoriev I.V."/>
            <person name="Vagvolgyi C."/>
            <person name="Papp T."/>
            <person name="Martin F.M."/>
            <person name="Miettinen O."/>
            <person name="Hibbett D.S."/>
            <person name="Nagy L.G."/>
        </authorList>
    </citation>
    <scope>NUCLEOTIDE SEQUENCE [LARGE SCALE GENOMIC DNA]</scope>
    <source>
        <strain evidence="9 10">OMC1185</strain>
    </source>
</reference>
<dbReference type="SUPFAM" id="SSF103473">
    <property type="entry name" value="MFS general substrate transporter"/>
    <property type="match status" value="1"/>
</dbReference>
<feature type="transmembrane region" description="Helical" evidence="7">
    <location>
        <begin position="325"/>
        <end position="345"/>
    </location>
</feature>
<protein>
    <submittedName>
        <fullName evidence="9">MFS general substrate transporter</fullName>
    </submittedName>
</protein>
<feature type="transmembrane region" description="Helical" evidence="7">
    <location>
        <begin position="207"/>
        <end position="229"/>
    </location>
</feature>
<feature type="transmembrane region" description="Helical" evidence="7">
    <location>
        <begin position="287"/>
        <end position="305"/>
    </location>
</feature>
<dbReference type="Proteomes" id="UP000305948">
    <property type="component" value="Unassembled WGS sequence"/>
</dbReference>
<evidence type="ECO:0000256" key="1">
    <source>
        <dbReference type="ARBA" id="ARBA00004141"/>
    </source>
</evidence>
<dbReference type="InterPro" id="IPR020846">
    <property type="entry name" value="MFS_dom"/>
</dbReference>
<comment type="subcellular location">
    <subcellularLocation>
        <location evidence="1">Membrane</location>
        <topology evidence="1">Multi-pass membrane protein</topology>
    </subcellularLocation>
</comment>
<evidence type="ECO:0000256" key="5">
    <source>
        <dbReference type="ARBA" id="ARBA00023136"/>
    </source>
</evidence>
<dbReference type="EMBL" id="ML213521">
    <property type="protein sequence ID" value="TFK47990.1"/>
    <property type="molecule type" value="Genomic_DNA"/>
</dbReference>
<dbReference type="PANTHER" id="PTHR23504:SF15">
    <property type="entry name" value="MAJOR FACILITATOR SUPERFAMILY (MFS) PROFILE DOMAIN-CONTAINING PROTEIN"/>
    <property type="match status" value="1"/>
</dbReference>
<feature type="transmembrane region" description="Helical" evidence="7">
    <location>
        <begin position="357"/>
        <end position="378"/>
    </location>
</feature>
<keyword evidence="3 7" id="KW-0812">Transmembrane</keyword>